<dbReference type="InterPro" id="IPR050304">
    <property type="entry name" value="MT-severing_AAA_ATPase"/>
</dbReference>
<dbReference type="SMART" id="SM00382">
    <property type="entry name" value="AAA"/>
    <property type="match status" value="1"/>
</dbReference>
<dbReference type="InterPro" id="IPR003959">
    <property type="entry name" value="ATPase_AAA_core"/>
</dbReference>
<evidence type="ECO:0000256" key="3">
    <source>
        <dbReference type="RuleBase" id="RU003651"/>
    </source>
</evidence>
<dbReference type="FunFam" id="3.40.50.300:FF:002588">
    <property type="entry name" value="ATPase, AAA family"/>
    <property type="match status" value="1"/>
</dbReference>
<reference evidence="6 7" key="1">
    <citation type="journal article" date="2018" name="PLoS ONE">
        <title>The draft genome of Kipferlia bialata reveals reductive genome evolution in fornicate parasites.</title>
        <authorList>
            <person name="Tanifuji G."/>
            <person name="Takabayashi S."/>
            <person name="Kume K."/>
            <person name="Takagi M."/>
            <person name="Nakayama T."/>
            <person name="Kamikawa R."/>
            <person name="Inagaki Y."/>
            <person name="Hashimoto T."/>
        </authorList>
    </citation>
    <scope>NUCLEOTIDE SEQUENCE [LARGE SCALE GENOMIC DNA]</scope>
    <source>
        <strain evidence="6">NY0173</strain>
    </source>
</reference>
<dbReference type="PANTHER" id="PTHR23074">
    <property type="entry name" value="AAA DOMAIN-CONTAINING"/>
    <property type="match status" value="1"/>
</dbReference>
<keyword evidence="2 3" id="KW-0067">ATP-binding</keyword>
<keyword evidence="7" id="KW-1185">Reference proteome</keyword>
<gene>
    <name evidence="6" type="ORF">KIPB_003277</name>
</gene>
<evidence type="ECO:0000313" key="7">
    <source>
        <dbReference type="Proteomes" id="UP000265618"/>
    </source>
</evidence>
<dbReference type="OrthoDB" id="39734at2759"/>
<evidence type="ECO:0000313" key="6">
    <source>
        <dbReference type="EMBL" id="GIQ82187.1"/>
    </source>
</evidence>
<comment type="caution">
    <text evidence="6">The sequence shown here is derived from an EMBL/GenBank/DDBJ whole genome shotgun (WGS) entry which is preliminary data.</text>
</comment>
<organism evidence="6 7">
    <name type="scientific">Kipferlia bialata</name>
    <dbReference type="NCBI Taxonomy" id="797122"/>
    <lineage>
        <taxon>Eukaryota</taxon>
        <taxon>Metamonada</taxon>
        <taxon>Carpediemonas-like organisms</taxon>
        <taxon>Kipferlia</taxon>
    </lineage>
</organism>
<dbReference type="AlphaFoldDB" id="A0A9K3CSP0"/>
<feature type="region of interest" description="Disordered" evidence="4">
    <location>
        <begin position="179"/>
        <end position="282"/>
    </location>
</feature>
<dbReference type="GO" id="GO:0016887">
    <property type="term" value="F:ATP hydrolysis activity"/>
    <property type="evidence" value="ECO:0007669"/>
    <property type="project" value="InterPro"/>
</dbReference>
<feature type="compositionally biased region" description="Basic residues" evidence="4">
    <location>
        <begin position="204"/>
        <end position="216"/>
    </location>
</feature>
<dbReference type="Gene3D" id="1.10.8.60">
    <property type="match status" value="1"/>
</dbReference>
<dbReference type="Proteomes" id="UP000265618">
    <property type="component" value="Unassembled WGS sequence"/>
</dbReference>
<protein>
    <recommendedName>
        <fullName evidence="5">AAA+ ATPase domain-containing protein</fullName>
    </recommendedName>
</protein>
<accession>A0A9K3CSP0</accession>
<dbReference type="InterPro" id="IPR027417">
    <property type="entry name" value="P-loop_NTPase"/>
</dbReference>
<evidence type="ECO:0000259" key="5">
    <source>
        <dbReference type="SMART" id="SM00382"/>
    </source>
</evidence>
<dbReference type="InterPro" id="IPR015415">
    <property type="entry name" value="Spast_Vps4_C"/>
</dbReference>
<dbReference type="GO" id="GO:0005524">
    <property type="term" value="F:ATP binding"/>
    <property type="evidence" value="ECO:0007669"/>
    <property type="project" value="UniProtKB-KW"/>
</dbReference>
<evidence type="ECO:0000256" key="4">
    <source>
        <dbReference type="SAM" id="MobiDB-lite"/>
    </source>
</evidence>
<dbReference type="InterPro" id="IPR041569">
    <property type="entry name" value="AAA_lid_3"/>
</dbReference>
<evidence type="ECO:0000256" key="2">
    <source>
        <dbReference type="ARBA" id="ARBA00022840"/>
    </source>
</evidence>
<dbReference type="Pfam" id="PF17862">
    <property type="entry name" value="AAA_lid_3"/>
    <property type="match status" value="1"/>
</dbReference>
<feature type="domain" description="AAA+ ATPase" evidence="5">
    <location>
        <begin position="334"/>
        <end position="471"/>
    </location>
</feature>
<dbReference type="SUPFAM" id="SSF52540">
    <property type="entry name" value="P-loop containing nucleoside triphosphate hydrolases"/>
    <property type="match status" value="1"/>
</dbReference>
<dbReference type="PANTHER" id="PTHR23074:SF83">
    <property type="entry name" value="VACUOLAR PROTEIN SORTING-ASSOCIATED PROTEIN 4A"/>
    <property type="match status" value="1"/>
</dbReference>
<keyword evidence="1 3" id="KW-0547">Nucleotide-binding</keyword>
<dbReference type="PROSITE" id="PS00674">
    <property type="entry name" value="AAA"/>
    <property type="match status" value="1"/>
</dbReference>
<dbReference type="Pfam" id="PF00004">
    <property type="entry name" value="AAA"/>
    <property type="match status" value="1"/>
</dbReference>
<dbReference type="Pfam" id="PF09336">
    <property type="entry name" value="Vps4_C"/>
    <property type="match status" value="1"/>
</dbReference>
<dbReference type="Gene3D" id="3.40.50.300">
    <property type="entry name" value="P-loop containing nucleotide triphosphate hydrolases"/>
    <property type="match status" value="1"/>
</dbReference>
<name>A0A9K3CSP0_9EUKA</name>
<dbReference type="InterPro" id="IPR003960">
    <property type="entry name" value="ATPase_AAA_CS"/>
</dbReference>
<comment type="similarity">
    <text evidence="3">Belongs to the AAA ATPase family.</text>
</comment>
<sequence>MPPSATPRPCVTEDIPQLCRDMVCAQDLSLTAALAMSCITVGDTYAPGVALSLTRSDPDMAELVKSMRKRYGVLPSVTTPDSDSMEERGRERERVVTRSSSCQTDPVKERERERPTVARKIPGVPVHTQTDPLPTPAPVHPPLYNKGNGGGGTWGMADTIVPKSGSTPVLDLEDDEFAMDFGDDSVGAPKAPSSTVQKGPPKPFRGKPAKHNHHERQQHTIGLQSAAELGGKAAKRKSRATSAAALGLSANTIPGARKKKEQEDKKRKKKEGDSDKASEDQQLLDTIRENIVQDTGVTLDEVVGLRVAKEQLNEALVMPIKFPNLFGGKHGRTPAKGILLYGLPGTGKSFLAAAVAGQINSTFFSVVSSSIVSKWQGQSAKLIRALFTEAKARSPSIIFIDEIDSLCTSRSSSDSDASRRIKTEFLTCMDGVSAKADGSKVLVLAATNYPDALDSALLRRFSKRICIDLPDLEARAAMFRLRLSAQSDATPEQYTQFAQATEGYSGSDIEHVCNDALMEPVRDMRECHCFALRDGLYEMADPADPDACEVSMMQLDGDVRPPPTTAEHVLKAISRTKSSVASADRQRIAQFKQTH</sequence>
<feature type="compositionally biased region" description="Basic and acidic residues" evidence="4">
    <location>
        <begin position="260"/>
        <end position="279"/>
    </location>
</feature>
<dbReference type="InterPro" id="IPR003593">
    <property type="entry name" value="AAA+_ATPase"/>
</dbReference>
<proteinExistence type="inferred from homology"/>
<dbReference type="EMBL" id="BDIP01000615">
    <property type="protein sequence ID" value="GIQ82187.1"/>
    <property type="molecule type" value="Genomic_DNA"/>
</dbReference>
<evidence type="ECO:0000256" key="1">
    <source>
        <dbReference type="ARBA" id="ARBA00022741"/>
    </source>
</evidence>